<comment type="similarity">
    <text evidence="1">Belongs to the KRI1 family.</text>
</comment>
<feature type="compositionally biased region" description="Basic and acidic residues" evidence="2">
    <location>
        <begin position="770"/>
        <end position="803"/>
    </location>
</feature>
<feature type="region of interest" description="Disordered" evidence="2">
    <location>
        <begin position="481"/>
        <end position="634"/>
    </location>
</feature>
<feature type="compositionally biased region" description="Acidic residues" evidence="2">
    <location>
        <begin position="527"/>
        <end position="544"/>
    </location>
</feature>
<dbReference type="PANTHER" id="PTHR14490">
    <property type="entry name" value="ZINC FINGER, ZZ TYPE"/>
    <property type="match status" value="1"/>
</dbReference>
<reference evidence="4" key="2">
    <citation type="journal article" date="2019" name="IMA Fungus">
        <title>Genome sequencing and comparison of five Tilletia species to identify candidate genes for the detection of regulated species infecting wheat.</title>
        <authorList>
            <person name="Nguyen H.D.T."/>
            <person name="Sultana T."/>
            <person name="Kesanakurti P."/>
            <person name="Hambleton S."/>
        </authorList>
    </citation>
    <scope>NUCLEOTIDE SEQUENCE</scope>
    <source>
        <strain evidence="4">DAOMC 236416</strain>
    </source>
</reference>
<gene>
    <name evidence="4" type="ORF">A4X13_0g7584</name>
</gene>
<evidence type="ECO:0000313" key="5">
    <source>
        <dbReference type="Proteomes" id="UP000077521"/>
    </source>
</evidence>
<feature type="region of interest" description="Disordered" evidence="2">
    <location>
        <begin position="691"/>
        <end position="710"/>
    </location>
</feature>
<dbReference type="InterPro" id="IPR018034">
    <property type="entry name" value="Kri1"/>
</dbReference>
<dbReference type="InterPro" id="IPR024626">
    <property type="entry name" value="Kri1-like_C"/>
</dbReference>
<organism evidence="4 5">
    <name type="scientific">Tilletia indica</name>
    <dbReference type="NCBI Taxonomy" id="43049"/>
    <lineage>
        <taxon>Eukaryota</taxon>
        <taxon>Fungi</taxon>
        <taxon>Dikarya</taxon>
        <taxon>Basidiomycota</taxon>
        <taxon>Ustilaginomycotina</taxon>
        <taxon>Exobasidiomycetes</taxon>
        <taxon>Tilletiales</taxon>
        <taxon>Tilletiaceae</taxon>
        <taxon>Tilletia</taxon>
    </lineage>
</organism>
<sequence length="817" mass="92193">MDLFDDNEAAGGSADFKVNKEYAARFTHNRRRNELEALRGKYGNIDKLGDGDDDDESETDSEDDETEDEDGEQVTADVDAALLRTLAKIRNQDASIYDSSKRVFEAEHQRVLETVPTSAPNPTKDTKKEKRMTLQDYQRKRVEDLIKTSSDPARALADATTNPSKQLYIDSDEGPRTHVQEQEDLRKQVTAAFHGGDDDAEEDDDEDDFFKPKKVRAEGDEEEEEEEGGAYRKYLLSAIESENLDGAVRDALKDKSAYEAISASRDGEEGEEEGEGTKKEEGEKKKKEEKSSKKRKRKTKEENDDDFLMNYVLNRGWVDPHSASSGLPPKASNSSRDRATSPSSRAASAQNQPFGRDWEAEAADLASEDSFDSRAEAFETAYNFRFESIADGSAPANVQSFARPSQLKESVRREDDSRKRKREERRERKEREKEGRRGELERFRELQREEVRERVRRILKEAGADEEDKFAHLDLDADFDPNAHDQAMSTAFDQHYYATGEGAPEGAENYDDDDEAHEDADGKPIWDDDIDIDDIIGMEEEEEGETKGGKDKKSKKKEKKKLKNKQKALEKERAANGGGEEEDGGEGEEDGDGDVRMMNGFASGSRIQLEEVDEEALKGMSKEERKRKAKEMEDQLDELDYEDMIGDMPTRFKYASVPKVNYGLTPVEILMADDKDLNEFMGMKMLQPYRKGKIGPNGQAMQPKRPADLNRRLRELRSKLAAKERRLGGSSIQVKGGGGGGGASVASGSNSEQVKPKRKGKKERLKLMKAKGEGDEQGEDKVTMEKGEEKVMKETEKGEEKTEKKKKKKEKKEKKTE</sequence>
<feature type="compositionally biased region" description="Basic and acidic residues" evidence="2">
    <location>
        <begin position="173"/>
        <end position="187"/>
    </location>
</feature>
<feature type="compositionally biased region" description="Basic and acidic residues" evidence="2">
    <location>
        <begin position="124"/>
        <end position="146"/>
    </location>
</feature>
<feature type="region of interest" description="Disordered" evidence="2">
    <location>
        <begin position="318"/>
        <end position="368"/>
    </location>
</feature>
<proteinExistence type="inferred from homology"/>
<feature type="compositionally biased region" description="Basic residues" evidence="2">
    <location>
        <begin position="552"/>
        <end position="566"/>
    </location>
</feature>
<feature type="region of interest" description="Disordered" evidence="2">
    <location>
        <begin position="110"/>
        <end position="230"/>
    </location>
</feature>
<feature type="compositionally biased region" description="Low complexity" evidence="2">
    <location>
        <begin position="340"/>
        <end position="349"/>
    </location>
</feature>
<feature type="compositionally biased region" description="Basic residues" evidence="2">
    <location>
        <begin position="756"/>
        <end position="769"/>
    </location>
</feature>
<dbReference type="PANTHER" id="PTHR14490:SF5">
    <property type="entry name" value="PROTEIN KRI1 HOMOLOG"/>
    <property type="match status" value="1"/>
</dbReference>
<feature type="region of interest" description="Disordered" evidence="2">
    <location>
        <begin position="258"/>
        <end position="305"/>
    </location>
</feature>
<feature type="compositionally biased region" description="Acidic residues" evidence="2">
    <location>
        <begin position="198"/>
        <end position="208"/>
    </location>
</feature>
<dbReference type="Proteomes" id="UP000077521">
    <property type="component" value="Unassembled WGS sequence"/>
</dbReference>
<dbReference type="GO" id="GO:0005730">
    <property type="term" value="C:nucleolus"/>
    <property type="evidence" value="ECO:0007669"/>
    <property type="project" value="TreeGrafter"/>
</dbReference>
<feature type="compositionally biased region" description="Acidic residues" evidence="2">
    <location>
        <begin position="579"/>
        <end position="592"/>
    </location>
</feature>
<evidence type="ECO:0000259" key="3">
    <source>
        <dbReference type="Pfam" id="PF12936"/>
    </source>
</evidence>
<dbReference type="EMBL" id="LWDF02000979">
    <property type="protein sequence ID" value="KAE8241052.1"/>
    <property type="molecule type" value="Genomic_DNA"/>
</dbReference>
<dbReference type="Pfam" id="PF12936">
    <property type="entry name" value="Kri1_C"/>
    <property type="match status" value="1"/>
</dbReference>
<feature type="compositionally biased region" description="Basic and acidic residues" evidence="2">
    <location>
        <begin position="615"/>
        <end position="633"/>
    </location>
</feature>
<feature type="compositionally biased region" description="Basic and acidic residues" evidence="2">
    <location>
        <begin position="209"/>
        <end position="218"/>
    </location>
</feature>
<feature type="region of interest" description="Disordered" evidence="2">
    <location>
        <begin position="720"/>
        <end position="817"/>
    </location>
</feature>
<comment type="caution">
    <text evidence="4">The sequence shown here is derived from an EMBL/GenBank/DDBJ whole genome shotgun (WGS) entry which is preliminary data.</text>
</comment>
<feature type="compositionally biased region" description="Basic and acidic residues" evidence="2">
    <location>
        <begin position="409"/>
        <end position="445"/>
    </location>
</feature>
<dbReference type="Pfam" id="PF05178">
    <property type="entry name" value="Kri1"/>
    <property type="match status" value="1"/>
</dbReference>
<dbReference type="GO" id="GO:0030686">
    <property type="term" value="C:90S preribosome"/>
    <property type="evidence" value="ECO:0007669"/>
    <property type="project" value="TreeGrafter"/>
</dbReference>
<feature type="compositionally biased region" description="Acidic residues" evidence="2">
    <location>
        <begin position="51"/>
        <end position="72"/>
    </location>
</feature>
<accession>A0A177TT95</accession>
<dbReference type="GO" id="GO:0000447">
    <property type="term" value="P:endonucleolytic cleavage in ITS1 to separate SSU-rRNA from 5.8S rRNA and LSU-rRNA from tricistronic rRNA transcript (SSU-rRNA, 5.8S rRNA, LSU-rRNA)"/>
    <property type="evidence" value="ECO:0007669"/>
    <property type="project" value="TreeGrafter"/>
</dbReference>
<name>A0A177TT95_9BASI</name>
<reference evidence="4" key="1">
    <citation type="submission" date="2016-04" db="EMBL/GenBank/DDBJ databases">
        <authorList>
            <person name="Nguyen H.D."/>
            <person name="Samba Siva P."/>
            <person name="Cullis J."/>
            <person name="Levesque C.A."/>
            <person name="Hambleton S."/>
        </authorList>
    </citation>
    <scope>NUCLEOTIDE SEQUENCE</scope>
    <source>
        <strain evidence="4">DAOMC 236416</strain>
    </source>
</reference>
<protein>
    <recommendedName>
        <fullName evidence="3">Kri1-like C-terminal domain-containing protein</fullName>
    </recommendedName>
</protein>
<feature type="region of interest" description="Disordered" evidence="2">
    <location>
        <begin position="393"/>
        <end position="445"/>
    </location>
</feature>
<feature type="compositionally biased region" description="Acidic residues" evidence="2">
    <location>
        <begin position="508"/>
        <end position="518"/>
    </location>
</feature>
<evidence type="ECO:0000256" key="1">
    <source>
        <dbReference type="ARBA" id="ARBA00007473"/>
    </source>
</evidence>
<evidence type="ECO:0000256" key="2">
    <source>
        <dbReference type="SAM" id="MobiDB-lite"/>
    </source>
</evidence>
<keyword evidence="5" id="KW-1185">Reference proteome</keyword>
<feature type="domain" description="Kri1-like C-terminal" evidence="3">
    <location>
        <begin position="628"/>
        <end position="718"/>
    </location>
</feature>
<feature type="region of interest" description="Disordered" evidence="2">
    <location>
        <begin position="36"/>
        <end position="77"/>
    </location>
</feature>
<evidence type="ECO:0000313" key="4">
    <source>
        <dbReference type="EMBL" id="KAE8241052.1"/>
    </source>
</evidence>
<feature type="compositionally biased region" description="Basic residues" evidence="2">
    <location>
        <begin position="804"/>
        <end position="817"/>
    </location>
</feature>
<feature type="compositionally biased region" description="Acidic residues" evidence="2">
    <location>
        <begin position="219"/>
        <end position="228"/>
    </location>
</feature>
<feature type="compositionally biased region" description="Basic and acidic residues" evidence="2">
    <location>
        <begin position="275"/>
        <end position="291"/>
    </location>
</feature>
<dbReference type="AlphaFoldDB" id="A0A177TT95"/>